<organism evidence="1 2">
    <name type="scientific">Dibothriocephalus latus</name>
    <name type="common">Fish tapeworm</name>
    <name type="synonym">Diphyllobothrium latum</name>
    <dbReference type="NCBI Taxonomy" id="60516"/>
    <lineage>
        <taxon>Eukaryota</taxon>
        <taxon>Metazoa</taxon>
        <taxon>Spiralia</taxon>
        <taxon>Lophotrochozoa</taxon>
        <taxon>Platyhelminthes</taxon>
        <taxon>Cestoda</taxon>
        <taxon>Eucestoda</taxon>
        <taxon>Diphyllobothriidea</taxon>
        <taxon>Diphyllobothriidae</taxon>
        <taxon>Dibothriocephalus</taxon>
    </lineage>
</organism>
<dbReference type="AlphaFoldDB" id="A0A3P7RL07"/>
<gene>
    <name evidence="1" type="ORF">DILT_LOCUS18548</name>
</gene>
<dbReference type="Proteomes" id="UP000281553">
    <property type="component" value="Unassembled WGS sequence"/>
</dbReference>
<sequence>MFGPVMWTAINAARSDRDRRSSTRKIVQEALQSNRSDLSLFLLSQGALDLASDSAMLPELPGAEIPSFSPTLLDGDGGGEKLQSFTLARRPRMLTNEGGNRNKIPAGGCRAFLSGLHLPSG</sequence>
<feature type="non-terminal residue" evidence="1">
    <location>
        <position position="121"/>
    </location>
</feature>
<name>A0A3P7RL07_DIBLA</name>
<proteinExistence type="predicted"/>
<reference evidence="1 2" key="1">
    <citation type="submission" date="2018-11" db="EMBL/GenBank/DDBJ databases">
        <authorList>
            <consortium name="Pathogen Informatics"/>
        </authorList>
    </citation>
    <scope>NUCLEOTIDE SEQUENCE [LARGE SCALE GENOMIC DNA]</scope>
</reference>
<evidence type="ECO:0000313" key="1">
    <source>
        <dbReference type="EMBL" id="VDN41439.1"/>
    </source>
</evidence>
<protein>
    <submittedName>
        <fullName evidence="1">Uncharacterized protein</fullName>
    </submittedName>
</protein>
<dbReference type="EMBL" id="UYRU01101403">
    <property type="protein sequence ID" value="VDN41439.1"/>
    <property type="molecule type" value="Genomic_DNA"/>
</dbReference>
<keyword evidence="2" id="KW-1185">Reference proteome</keyword>
<accession>A0A3P7RL07</accession>
<evidence type="ECO:0000313" key="2">
    <source>
        <dbReference type="Proteomes" id="UP000281553"/>
    </source>
</evidence>